<dbReference type="AlphaFoldDB" id="A0A8J9YQ74"/>
<dbReference type="Proteomes" id="UP000838412">
    <property type="component" value="Chromosome 12"/>
</dbReference>
<evidence type="ECO:0000313" key="2">
    <source>
        <dbReference type="EMBL" id="CAH1241017.1"/>
    </source>
</evidence>
<protein>
    <submittedName>
        <fullName evidence="2">Hypp6286 protein</fullName>
    </submittedName>
</protein>
<evidence type="ECO:0000256" key="1">
    <source>
        <dbReference type="SAM" id="Phobius"/>
    </source>
</evidence>
<evidence type="ECO:0000313" key="3">
    <source>
        <dbReference type="Proteomes" id="UP000838412"/>
    </source>
</evidence>
<gene>
    <name evidence="2" type="primary">Hypp6286</name>
    <name evidence="2" type="ORF">BLAG_LOCUS4817</name>
</gene>
<name>A0A8J9YQ74_BRALA</name>
<keyword evidence="1" id="KW-1133">Transmembrane helix</keyword>
<reference evidence="2" key="1">
    <citation type="submission" date="2022-01" db="EMBL/GenBank/DDBJ databases">
        <authorList>
            <person name="Braso-Vives M."/>
        </authorList>
    </citation>
    <scope>NUCLEOTIDE SEQUENCE</scope>
</reference>
<feature type="transmembrane region" description="Helical" evidence="1">
    <location>
        <begin position="29"/>
        <end position="47"/>
    </location>
</feature>
<accession>A0A8J9YQ74</accession>
<dbReference type="EMBL" id="OV696697">
    <property type="protein sequence ID" value="CAH1241017.1"/>
    <property type="molecule type" value="Genomic_DNA"/>
</dbReference>
<keyword evidence="1" id="KW-0472">Membrane</keyword>
<organism evidence="2 3">
    <name type="scientific">Branchiostoma lanceolatum</name>
    <name type="common">Common lancelet</name>
    <name type="synonym">Amphioxus lanceolatum</name>
    <dbReference type="NCBI Taxonomy" id="7740"/>
    <lineage>
        <taxon>Eukaryota</taxon>
        <taxon>Metazoa</taxon>
        <taxon>Chordata</taxon>
        <taxon>Cephalochordata</taxon>
        <taxon>Leptocardii</taxon>
        <taxon>Amphioxiformes</taxon>
        <taxon>Branchiostomatidae</taxon>
        <taxon>Branchiostoma</taxon>
    </lineage>
</organism>
<proteinExistence type="predicted"/>
<sequence length="76" mass="8359">MTLDNNSTRVGRILQGLSTLNKWGVLEQTAVGCAAFIFLSLALLFVLDSCAKKRRNQEQLKQDAAHAAGLERQNTL</sequence>
<keyword evidence="1" id="KW-0812">Transmembrane</keyword>
<keyword evidence="3" id="KW-1185">Reference proteome</keyword>